<evidence type="ECO:0000313" key="1">
    <source>
        <dbReference type="EMBL" id="KRK78179.1"/>
    </source>
</evidence>
<sequence>MKILGKLILGIVVLGSLIVGGAVVVPSLTKNRHSELAMAVDNVNPLVKTETVYASTTAKPVSSFIGGAGEKEYRYQLVTYTAKGDARTLAFESQWRLKPHCYLAITTKGQNVESWERVATQKVPASVRENLVMS</sequence>
<reference evidence="1 2" key="1">
    <citation type="journal article" date="2015" name="Genome Announc.">
        <title>Expanding the biotechnology potential of lactobacilli through comparative genomics of 213 strains and associated genera.</title>
        <authorList>
            <person name="Sun Z."/>
            <person name="Harris H.M."/>
            <person name="McCann A."/>
            <person name="Guo C."/>
            <person name="Argimon S."/>
            <person name="Zhang W."/>
            <person name="Yang X."/>
            <person name="Jeffery I.B."/>
            <person name="Cooney J.C."/>
            <person name="Kagawa T.F."/>
            <person name="Liu W."/>
            <person name="Song Y."/>
            <person name="Salvetti E."/>
            <person name="Wrobel A."/>
            <person name="Rasinkangas P."/>
            <person name="Parkhill J."/>
            <person name="Rea M.C."/>
            <person name="O'Sullivan O."/>
            <person name="Ritari J."/>
            <person name="Douillard F.P."/>
            <person name="Paul Ross R."/>
            <person name="Yang R."/>
            <person name="Briner A.E."/>
            <person name="Felis G.E."/>
            <person name="de Vos W.M."/>
            <person name="Barrangou R."/>
            <person name="Klaenhammer T.R."/>
            <person name="Caufield P.W."/>
            <person name="Cui Y."/>
            <person name="Zhang H."/>
            <person name="O'Toole P.W."/>
        </authorList>
    </citation>
    <scope>NUCLEOTIDE SEQUENCE [LARGE SCALE GENOMIC DNA]</scope>
    <source>
        <strain evidence="1 2">DSM 19117</strain>
    </source>
</reference>
<proteinExistence type="predicted"/>
<dbReference type="AlphaFoldDB" id="A0A0R1K9W6"/>
<dbReference type="InterPro" id="IPR006542">
    <property type="entry name" value="DUF1093"/>
</dbReference>
<dbReference type="RefSeq" id="WP_056943388.1">
    <property type="nucleotide sequence ID" value="NZ_AZDT01000001.1"/>
</dbReference>
<protein>
    <recommendedName>
        <fullName evidence="3">YxeA family protein</fullName>
    </recommendedName>
</protein>
<organism evidence="1 2">
    <name type="scientific">Levilactobacillus namurensis DSM 19117</name>
    <dbReference type="NCBI Taxonomy" id="1423773"/>
    <lineage>
        <taxon>Bacteria</taxon>
        <taxon>Bacillati</taxon>
        <taxon>Bacillota</taxon>
        <taxon>Bacilli</taxon>
        <taxon>Lactobacillales</taxon>
        <taxon>Lactobacillaceae</taxon>
        <taxon>Levilactobacillus</taxon>
    </lineage>
</organism>
<comment type="caution">
    <text evidence="1">The sequence shown here is derived from an EMBL/GenBank/DDBJ whole genome shotgun (WGS) entry which is preliminary data.</text>
</comment>
<dbReference type="Gene3D" id="2.40.50.480">
    <property type="match status" value="1"/>
</dbReference>
<dbReference type="OrthoDB" id="2199916at2"/>
<dbReference type="Proteomes" id="UP000051162">
    <property type="component" value="Unassembled WGS sequence"/>
</dbReference>
<dbReference type="Pfam" id="PF06486">
    <property type="entry name" value="DUF1093"/>
    <property type="match status" value="1"/>
</dbReference>
<dbReference type="SUPFAM" id="SSF159121">
    <property type="entry name" value="BC4932-like"/>
    <property type="match status" value="1"/>
</dbReference>
<dbReference type="PATRIC" id="fig|1423773.3.peg.8"/>
<name>A0A0R1K9W6_9LACO</name>
<dbReference type="STRING" id="1423773.FD30_GL000008"/>
<evidence type="ECO:0000313" key="2">
    <source>
        <dbReference type="Proteomes" id="UP000051162"/>
    </source>
</evidence>
<dbReference type="NCBIfam" id="TIGR01655">
    <property type="entry name" value="yxeA_fam"/>
    <property type="match status" value="1"/>
</dbReference>
<dbReference type="GeneID" id="84781918"/>
<evidence type="ECO:0008006" key="3">
    <source>
        <dbReference type="Google" id="ProtNLM"/>
    </source>
</evidence>
<dbReference type="EMBL" id="AZDT01000001">
    <property type="protein sequence ID" value="KRK78179.1"/>
    <property type="molecule type" value="Genomic_DNA"/>
</dbReference>
<keyword evidence="2" id="KW-1185">Reference proteome</keyword>
<dbReference type="PANTHER" id="PTHR36433:SF2">
    <property type="entry name" value="YXEA FAMILY PROTEIN"/>
    <property type="match status" value="1"/>
</dbReference>
<dbReference type="PANTHER" id="PTHR36433">
    <property type="entry name" value="HYPOTHETICAL CYTOSOLIC PROTEIN"/>
    <property type="match status" value="1"/>
</dbReference>
<accession>A0A0R1K9W6</accession>
<gene>
    <name evidence="1" type="ORF">FD30_GL000008</name>
</gene>
<dbReference type="InterPro" id="IPR036166">
    <property type="entry name" value="YxeA-like_sf"/>
</dbReference>